<name>A0A523UXX5_UNCT6</name>
<dbReference type="InterPro" id="IPR012763">
    <property type="entry name" value="DNA_pol_III_sug/sutau_N"/>
</dbReference>
<evidence type="ECO:0000256" key="5">
    <source>
        <dbReference type="ARBA" id="ARBA00022723"/>
    </source>
</evidence>
<reference evidence="13 14" key="1">
    <citation type="submission" date="2019-03" db="EMBL/GenBank/DDBJ databases">
        <title>Metabolic potential of uncultured bacteria and archaea associated with petroleum seepage in deep-sea sediments.</title>
        <authorList>
            <person name="Dong X."/>
            <person name="Hubert C."/>
        </authorList>
    </citation>
    <scope>NUCLEOTIDE SEQUENCE [LARGE SCALE GENOMIC DNA]</scope>
    <source>
        <strain evidence="13">E44_bin18</strain>
    </source>
</reference>
<dbReference type="Gene3D" id="3.40.50.300">
    <property type="entry name" value="P-loop containing nucleotide triphosphate hydrolases"/>
    <property type="match status" value="1"/>
</dbReference>
<dbReference type="EC" id="2.7.7.7" evidence="11"/>
<evidence type="ECO:0000256" key="2">
    <source>
        <dbReference type="ARBA" id="ARBA00022679"/>
    </source>
</evidence>
<keyword evidence="4 11" id="KW-0235">DNA replication</keyword>
<protein>
    <recommendedName>
        <fullName evidence="11">DNA polymerase III subunit gamma/tau</fullName>
        <ecNumber evidence="11">2.7.7.7</ecNumber>
    </recommendedName>
</protein>
<comment type="function">
    <text evidence="11">DNA polymerase III is a complex, multichain enzyme responsible for most of the replicative synthesis in bacteria. This DNA polymerase also exhibits 3' to 5' exonuclease activity.</text>
</comment>
<dbReference type="Gene3D" id="1.10.8.60">
    <property type="match status" value="1"/>
</dbReference>
<dbReference type="SUPFAM" id="SSF52540">
    <property type="entry name" value="P-loop containing nucleoside triphosphate hydrolases"/>
    <property type="match status" value="1"/>
</dbReference>
<dbReference type="InterPro" id="IPR045085">
    <property type="entry name" value="HLD_clamp_pol_III_gamma_tau"/>
</dbReference>
<evidence type="ECO:0000256" key="3">
    <source>
        <dbReference type="ARBA" id="ARBA00022695"/>
    </source>
</evidence>
<dbReference type="FunFam" id="3.40.50.300:FF:000014">
    <property type="entry name" value="DNA polymerase III subunit gamma/tau"/>
    <property type="match status" value="1"/>
</dbReference>
<dbReference type="SUPFAM" id="SSF48019">
    <property type="entry name" value="post-AAA+ oligomerization domain-like"/>
    <property type="match status" value="1"/>
</dbReference>
<keyword evidence="7" id="KW-0862">Zinc</keyword>
<dbReference type="FunFam" id="1.10.8.60:FF:000013">
    <property type="entry name" value="DNA polymerase III subunit gamma/tau"/>
    <property type="match status" value="1"/>
</dbReference>
<dbReference type="GO" id="GO:0046872">
    <property type="term" value="F:metal ion binding"/>
    <property type="evidence" value="ECO:0007669"/>
    <property type="project" value="UniProtKB-KW"/>
</dbReference>
<dbReference type="GO" id="GO:0009360">
    <property type="term" value="C:DNA polymerase III complex"/>
    <property type="evidence" value="ECO:0007669"/>
    <property type="project" value="InterPro"/>
</dbReference>
<keyword evidence="3 11" id="KW-0548">Nucleotidyltransferase</keyword>
<comment type="subunit">
    <text evidence="11">DNA polymerase III contains a core (composed of alpha, epsilon and theta chains) that associates with a tau subunit. This core dimerizes to form the POLIII' complex. PolIII' associates with the gamma complex (composed of gamma, delta, delta', psi and chi chains) and with the beta chain to form the complete DNA polymerase III complex.</text>
</comment>
<keyword evidence="8 11" id="KW-0067">ATP-binding</keyword>
<evidence type="ECO:0000313" key="13">
    <source>
        <dbReference type="EMBL" id="TET47181.1"/>
    </source>
</evidence>
<dbReference type="GO" id="GO:0005524">
    <property type="term" value="F:ATP binding"/>
    <property type="evidence" value="ECO:0007669"/>
    <property type="project" value="UniProtKB-KW"/>
</dbReference>
<sequence length="518" mass="58811">MVSKQNSYVVLARKYRPKTFDEVIGQDHVTTTLRNAIRSNRIAHAYLFAGPRGVGKTTTARILAKALNCKDGPTEVPCNTCPSCLEISRSTSPDVLEIDGASNRGIDEIRNLREKVRYAPLQGRHKIYVIDEVHMLTTEAFNALLKTLEEPPPQVLFIFATTEPNKLLQTILSRCQRFDFRKISVKEIIDRLKYIADHEKIEVEDEAFLLIAKKADGSVRDAESMLDQVASFSQNKVTDSDVRTVLGFVPSELLFELTDCFSQHDPRGALLLIDRVIRQGYDPREFVLELVEHLRTLLLLRLDLRLAEVQGLPESELERYNNQATQFDSGQILRMLSLTAQLEPRLHWSAQPHTLLDTHVVQLSRLDSTIKLETLLEKIEGLREKKDPIEKSVSVEKNLPDIFSSLVERVKTRKRFVGESLSFGQPQSLTEEEFAVGFSAKNKFQMDNVQSAPNLELIESELGELLGRKLKFSCVLKESSGPRHPREKAKKTPPENEAVKEIMETFDAEIVDSEEFTD</sequence>
<dbReference type="InterPro" id="IPR003593">
    <property type="entry name" value="AAA+_ATPase"/>
</dbReference>
<keyword evidence="5" id="KW-0479">Metal-binding</keyword>
<dbReference type="PANTHER" id="PTHR11669:SF0">
    <property type="entry name" value="PROTEIN STICHEL-LIKE 2"/>
    <property type="match status" value="1"/>
</dbReference>
<dbReference type="Pfam" id="PF22608">
    <property type="entry name" value="DNAX_ATPase_lid"/>
    <property type="match status" value="1"/>
</dbReference>
<evidence type="ECO:0000313" key="14">
    <source>
        <dbReference type="Proteomes" id="UP000315525"/>
    </source>
</evidence>
<dbReference type="InterPro" id="IPR008921">
    <property type="entry name" value="DNA_pol3_clamp-load_cplx_C"/>
</dbReference>
<dbReference type="EMBL" id="SOJN01000030">
    <property type="protein sequence ID" value="TET47181.1"/>
    <property type="molecule type" value="Genomic_DNA"/>
</dbReference>
<feature type="domain" description="AAA+ ATPase" evidence="12">
    <location>
        <begin position="42"/>
        <end position="184"/>
    </location>
</feature>
<dbReference type="InterPro" id="IPR027417">
    <property type="entry name" value="P-loop_NTPase"/>
</dbReference>
<dbReference type="InterPro" id="IPR005790">
    <property type="entry name" value="DNA_polIII_delta"/>
</dbReference>
<dbReference type="PRINTS" id="PR00300">
    <property type="entry name" value="CLPPROTEASEA"/>
</dbReference>
<dbReference type="Gene3D" id="1.20.272.10">
    <property type="match status" value="1"/>
</dbReference>
<dbReference type="Proteomes" id="UP000315525">
    <property type="component" value="Unassembled WGS sequence"/>
</dbReference>
<keyword evidence="9 11" id="KW-0239">DNA-directed DNA polymerase</keyword>
<evidence type="ECO:0000256" key="6">
    <source>
        <dbReference type="ARBA" id="ARBA00022741"/>
    </source>
</evidence>
<keyword evidence="6 11" id="KW-0547">Nucleotide-binding</keyword>
<dbReference type="Pfam" id="PF13177">
    <property type="entry name" value="DNA_pol3_delta2"/>
    <property type="match status" value="1"/>
</dbReference>
<proteinExistence type="inferred from homology"/>
<dbReference type="PANTHER" id="PTHR11669">
    <property type="entry name" value="REPLICATION FACTOR C / DNA POLYMERASE III GAMMA-TAU SUBUNIT"/>
    <property type="match status" value="1"/>
</dbReference>
<evidence type="ECO:0000256" key="9">
    <source>
        <dbReference type="ARBA" id="ARBA00022932"/>
    </source>
</evidence>
<evidence type="ECO:0000256" key="11">
    <source>
        <dbReference type="RuleBase" id="RU364063"/>
    </source>
</evidence>
<evidence type="ECO:0000259" key="12">
    <source>
        <dbReference type="SMART" id="SM00382"/>
    </source>
</evidence>
<comment type="caution">
    <text evidence="13">The sequence shown here is derived from an EMBL/GenBank/DDBJ whole genome shotgun (WGS) entry which is preliminary data.</text>
</comment>
<dbReference type="InterPro" id="IPR022754">
    <property type="entry name" value="DNA_pol_III_gamma-3"/>
</dbReference>
<comment type="similarity">
    <text evidence="1 11">Belongs to the DnaX/STICHEL family.</text>
</comment>
<dbReference type="NCBIfam" id="TIGR01128">
    <property type="entry name" value="holA"/>
    <property type="match status" value="1"/>
</dbReference>
<dbReference type="InterPro" id="IPR001270">
    <property type="entry name" value="ClpA/B"/>
</dbReference>
<dbReference type="NCBIfam" id="TIGR02397">
    <property type="entry name" value="dnaX_nterm"/>
    <property type="match status" value="1"/>
</dbReference>
<dbReference type="CDD" id="cd18137">
    <property type="entry name" value="HLD_clamp_pol_III_gamma_tau"/>
    <property type="match status" value="1"/>
</dbReference>
<accession>A0A523UXX5</accession>
<dbReference type="NCBIfam" id="NF004046">
    <property type="entry name" value="PRK05563.1"/>
    <property type="match status" value="1"/>
</dbReference>
<organism evidence="13 14">
    <name type="scientific">candidate division TA06 bacterium</name>
    <dbReference type="NCBI Taxonomy" id="2250710"/>
    <lineage>
        <taxon>Bacteria</taxon>
        <taxon>Bacteria division TA06</taxon>
    </lineage>
</organism>
<keyword evidence="2 11" id="KW-0808">Transferase</keyword>
<evidence type="ECO:0000256" key="8">
    <source>
        <dbReference type="ARBA" id="ARBA00022840"/>
    </source>
</evidence>
<dbReference type="GO" id="GO:0003677">
    <property type="term" value="F:DNA binding"/>
    <property type="evidence" value="ECO:0007669"/>
    <property type="project" value="InterPro"/>
</dbReference>
<evidence type="ECO:0000256" key="1">
    <source>
        <dbReference type="ARBA" id="ARBA00006360"/>
    </source>
</evidence>
<dbReference type="GO" id="GO:0003887">
    <property type="term" value="F:DNA-directed DNA polymerase activity"/>
    <property type="evidence" value="ECO:0007669"/>
    <property type="project" value="UniProtKB-KW"/>
</dbReference>
<comment type="catalytic activity">
    <reaction evidence="10 11">
        <text>DNA(n) + a 2'-deoxyribonucleoside 5'-triphosphate = DNA(n+1) + diphosphate</text>
        <dbReference type="Rhea" id="RHEA:22508"/>
        <dbReference type="Rhea" id="RHEA-COMP:17339"/>
        <dbReference type="Rhea" id="RHEA-COMP:17340"/>
        <dbReference type="ChEBI" id="CHEBI:33019"/>
        <dbReference type="ChEBI" id="CHEBI:61560"/>
        <dbReference type="ChEBI" id="CHEBI:173112"/>
        <dbReference type="EC" id="2.7.7.7"/>
    </reaction>
</comment>
<evidence type="ECO:0000256" key="7">
    <source>
        <dbReference type="ARBA" id="ARBA00022833"/>
    </source>
</evidence>
<evidence type="ECO:0000256" key="10">
    <source>
        <dbReference type="ARBA" id="ARBA00049244"/>
    </source>
</evidence>
<dbReference type="GO" id="GO:0006261">
    <property type="term" value="P:DNA-templated DNA replication"/>
    <property type="evidence" value="ECO:0007669"/>
    <property type="project" value="TreeGrafter"/>
</dbReference>
<dbReference type="InterPro" id="IPR050238">
    <property type="entry name" value="DNA_Rep/Repair_Clamp_Loader"/>
</dbReference>
<gene>
    <name evidence="11 13" type="primary">dnaX</name>
    <name evidence="13" type="ORF">E3J62_02240</name>
</gene>
<dbReference type="CDD" id="cd00009">
    <property type="entry name" value="AAA"/>
    <property type="match status" value="1"/>
</dbReference>
<dbReference type="Pfam" id="PF12169">
    <property type="entry name" value="DNA_pol3_gamma3"/>
    <property type="match status" value="1"/>
</dbReference>
<evidence type="ECO:0000256" key="4">
    <source>
        <dbReference type="ARBA" id="ARBA00022705"/>
    </source>
</evidence>
<dbReference type="SMART" id="SM00382">
    <property type="entry name" value="AAA"/>
    <property type="match status" value="1"/>
</dbReference>
<dbReference type="AlphaFoldDB" id="A0A523UXX5"/>